<accession>A0A934VUR2</accession>
<gene>
    <name evidence="2" type="ORF">JIN85_00020</name>
</gene>
<sequence>MKYLFLLLPLLITACSSSSIKKDSSGADLPEPFEEVSGRPSQNDIARFLAGRPVHHGAILSRLQMDSAYQAFSKDTLSKWKYRASARIADQRGWEAANLRPLIGSPRTLFYPFGGPDLMHALALFPEASNYVLLGLEPAGNLPDLENASPGDILGSLPGHSKSMETQLKHGYFITKDMKNDLSNGPLQGVTPILLSSLALMDAEVSNVQPISVAGNQGIRIDFSLPGYGRKTVTYISGDVSNSGFGTSYRSWLNSYSGSVAYFKAASYLMQDSDFSSIKAWVLNNCRAVVQDDSGIPYQSFEAGKWDIHLFGNYQAPIEFFSKFTQPDLRNAYAAAGAVPPLPFGSGYQLRPVDSNLTVAVRR</sequence>
<keyword evidence="1" id="KW-0732">Signal</keyword>
<evidence type="ECO:0000256" key="1">
    <source>
        <dbReference type="SAM" id="SignalP"/>
    </source>
</evidence>
<keyword evidence="3" id="KW-1185">Reference proteome</keyword>
<dbReference type="RefSeq" id="WP_200266316.1">
    <property type="nucleotide sequence ID" value="NZ_JAENIJ010000001.1"/>
</dbReference>
<reference evidence="2" key="1">
    <citation type="submission" date="2021-01" db="EMBL/GenBank/DDBJ databases">
        <title>Modified the classification status of verrucomicrobia.</title>
        <authorList>
            <person name="Feng X."/>
        </authorList>
    </citation>
    <scope>NUCLEOTIDE SEQUENCE</scope>
    <source>
        <strain evidence="2">KCTC 22041</strain>
    </source>
</reference>
<dbReference type="EMBL" id="JAENIJ010000001">
    <property type="protein sequence ID" value="MBK1880774.1"/>
    <property type="molecule type" value="Genomic_DNA"/>
</dbReference>
<feature type="signal peptide" evidence="1">
    <location>
        <begin position="1"/>
        <end position="21"/>
    </location>
</feature>
<protein>
    <submittedName>
        <fullName evidence="2">Uncharacterized protein</fullName>
    </submittedName>
</protein>
<evidence type="ECO:0000313" key="2">
    <source>
        <dbReference type="EMBL" id="MBK1880774.1"/>
    </source>
</evidence>
<dbReference type="AlphaFoldDB" id="A0A934VUR2"/>
<feature type="chain" id="PRO_5037772426" evidence="1">
    <location>
        <begin position="22"/>
        <end position="363"/>
    </location>
</feature>
<dbReference type="PROSITE" id="PS51257">
    <property type="entry name" value="PROKAR_LIPOPROTEIN"/>
    <property type="match status" value="1"/>
</dbReference>
<dbReference type="Proteomes" id="UP000603141">
    <property type="component" value="Unassembled WGS sequence"/>
</dbReference>
<name>A0A934VUR2_9BACT</name>
<comment type="caution">
    <text evidence="2">The sequence shown here is derived from an EMBL/GenBank/DDBJ whole genome shotgun (WGS) entry which is preliminary data.</text>
</comment>
<organism evidence="2 3">
    <name type="scientific">Luteolibacter pohnpeiensis</name>
    <dbReference type="NCBI Taxonomy" id="454153"/>
    <lineage>
        <taxon>Bacteria</taxon>
        <taxon>Pseudomonadati</taxon>
        <taxon>Verrucomicrobiota</taxon>
        <taxon>Verrucomicrobiia</taxon>
        <taxon>Verrucomicrobiales</taxon>
        <taxon>Verrucomicrobiaceae</taxon>
        <taxon>Luteolibacter</taxon>
    </lineage>
</organism>
<evidence type="ECO:0000313" key="3">
    <source>
        <dbReference type="Proteomes" id="UP000603141"/>
    </source>
</evidence>
<proteinExistence type="predicted"/>